<dbReference type="AlphaFoldDB" id="A0A3M2L6B9"/>
<dbReference type="InterPro" id="IPR053145">
    <property type="entry name" value="AB_hydrolase_Est10"/>
</dbReference>
<evidence type="ECO:0000313" key="2">
    <source>
        <dbReference type="Proteomes" id="UP000279275"/>
    </source>
</evidence>
<dbReference type="RefSeq" id="WP_122187457.1">
    <property type="nucleotide sequence ID" value="NZ_RFFH01000003.1"/>
</dbReference>
<dbReference type="Gene3D" id="3.40.50.1820">
    <property type="entry name" value="alpha/beta hydrolase"/>
    <property type="match status" value="1"/>
</dbReference>
<dbReference type="Proteomes" id="UP000279275">
    <property type="component" value="Unassembled WGS sequence"/>
</dbReference>
<dbReference type="OrthoDB" id="9809549at2"/>
<gene>
    <name evidence="1" type="ORF">EBN03_08745</name>
</gene>
<reference evidence="1 2" key="1">
    <citation type="submission" date="2018-10" db="EMBL/GenBank/DDBJ databases">
        <title>Isolation from cow dung.</title>
        <authorList>
            <person name="Ling L."/>
        </authorList>
    </citation>
    <scope>NUCLEOTIDE SEQUENCE [LARGE SCALE GENOMIC DNA]</scope>
    <source>
        <strain evidence="1 2">NEAU-LL90</strain>
    </source>
</reference>
<protein>
    <recommendedName>
        <fullName evidence="3">Serine aminopeptidase S33 domain-containing protein</fullName>
    </recommendedName>
</protein>
<evidence type="ECO:0000313" key="1">
    <source>
        <dbReference type="EMBL" id="RMI33262.1"/>
    </source>
</evidence>
<accession>A0A3M2L6B9</accession>
<sequence length="433" mass="45761">MGTTTDPAAVATEVVELLRAERFDELTRRFAPPLREAAAAPVVAAAWRAELARVGAITGVVAPRTEPIGGGQVRAIVDLDAQRGGLAVRMAVDAAGTLHGFRLAAPESGWVAPEYVHPKRFTEHAVTVGSGELAVGGTVSVPRGRGPHPAVVLLASGPADRDATVGPNKPFKDLAWGLASRGVAVLRFDKVTFTHPRIADDPAFTMAEEFIPHGLAALEILRRTPGIDSQRLYLLGHSAGSAPRVAIAAPAAAGVILLSVATAPLPRSAVRVARHLATTEPQFATPALVDTIIRQAAVVESPGLETATAADLLFGWSPAYWRDRLDYDAVAATAALHCPALVLQGERDYQVTVADDFPAWRTGLAGRPHTTLRTYPGVDHMYFSGSGPSTAAGYQVPAHFAGEVAADIADWIRPDRPRTALRRLLDRLSPARV</sequence>
<dbReference type="SUPFAM" id="SSF53474">
    <property type="entry name" value="alpha/beta-Hydrolases"/>
    <property type="match status" value="1"/>
</dbReference>
<dbReference type="PANTHER" id="PTHR43265">
    <property type="entry name" value="ESTERASE ESTD"/>
    <property type="match status" value="1"/>
</dbReference>
<comment type="caution">
    <text evidence="1">The sequence shown here is derived from an EMBL/GenBank/DDBJ whole genome shotgun (WGS) entry which is preliminary data.</text>
</comment>
<dbReference type="EMBL" id="RFFH01000003">
    <property type="protein sequence ID" value="RMI33262.1"/>
    <property type="molecule type" value="Genomic_DNA"/>
</dbReference>
<keyword evidence="2" id="KW-1185">Reference proteome</keyword>
<dbReference type="GO" id="GO:0052689">
    <property type="term" value="F:carboxylic ester hydrolase activity"/>
    <property type="evidence" value="ECO:0007669"/>
    <property type="project" value="TreeGrafter"/>
</dbReference>
<proteinExistence type="predicted"/>
<evidence type="ECO:0008006" key="3">
    <source>
        <dbReference type="Google" id="ProtNLM"/>
    </source>
</evidence>
<dbReference type="InterPro" id="IPR029058">
    <property type="entry name" value="AB_hydrolase_fold"/>
</dbReference>
<organism evidence="1 2">
    <name type="scientific">Nocardia stercoris</name>
    <dbReference type="NCBI Taxonomy" id="2483361"/>
    <lineage>
        <taxon>Bacteria</taxon>
        <taxon>Bacillati</taxon>
        <taxon>Actinomycetota</taxon>
        <taxon>Actinomycetes</taxon>
        <taxon>Mycobacteriales</taxon>
        <taxon>Nocardiaceae</taxon>
        <taxon>Nocardia</taxon>
    </lineage>
</organism>
<name>A0A3M2L6B9_9NOCA</name>
<dbReference type="PANTHER" id="PTHR43265:SF1">
    <property type="entry name" value="ESTERASE ESTD"/>
    <property type="match status" value="1"/>
</dbReference>